<proteinExistence type="predicted"/>
<dbReference type="AlphaFoldDB" id="A0A2G2YPZ9"/>
<accession>A0A2G2YPZ9</accession>
<comment type="caution">
    <text evidence="1">The sequence shown here is derived from an EMBL/GenBank/DDBJ whole genome shotgun (WGS) entry which is preliminary data.</text>
</comment>
<evidence type="ECO:0000313" key="2">
    <source>
        <dbReference type="Proteomes" id="UP000222542"/>
    </source>
</evidence>
<name>A0A2G2YPZ9_CAPAN</name>
<organism evidence="1 2">
    <name type="scientific">Capsicum annuum</name>
    <name type="common">Capsicum pepper</name>
    <dbReference type="NCBI Taxonomy" id="4072"/>
    <lineage>
        <taxon>Eukaryota</taxon>
        <taxon>Viridiplantae</taxon>
        <taxon>Streptophyta</taxon>
        <taxon>Embryophyta</taxon>
        <taxon>Tracheophyta</taxon>
        <taxon>Spermatophyta</taxon>
        <taxon>Magnoliopsida</taxon>
        <taxon>eudicotyledons</taxon>
        <taxon>Gunneridae</taxon>
        <taxon>Pentapetalae</taxon>
        <taxon>asterids</taxon>
        <taxon>lamiids</taxon>
        <taxon>Solanales</taxon>
        <taxon>Solanaceae</taxon>
        <taxon>Solanoideae</taxon>
        <taxon>Capsiceae</taxon>
        <taxon>Capsicum</taxon>
    </lineage>
</organism>
<keyword evidence="2" id="KW-1185">Reference proteome</keyword>
<reference evidence="1 2" key="1">
    <citation type="journal article" date="2014" name="Nat. Genet.">
        <title>Genome sequence of the hot pepper provides insights into the evolution of pungency in Capsicum species.</title>
        <authorList>
            <person name="Kim S."/>
            <person name="Park M."/>
            <person name="Yeom S.I."/>
            <person name="Kim Y.M."/>
            <person name="Lee J.M."/>
            <person name="Lee H.A."/>
            <person name="Seo E."/>
            <person name="Choi J."/>
            <person name="Cheong K."/>
            <person name="Kim K.T."/>
            <person name="Jung K."/>
            <person name="Lee G.W."/>
            <person name="Oh S.K."/>
            <person name="Bae C."/>
            <person name="Kim S.B."/>
            <person name="Lee H.Y."/>
            <person name="Kim S.Y."/>
            <person name="Kim M.S."/>
            <person name="Kang B.C."/>
            <person name="Jo Y.D."/>
            <person name="Yang H.B."/>
            <person name="Jeong H.J."/>
            <person name="Kang W.H."/>
            <person name="Kwon J.K."/>
            <person name="Shin C."/>
            <person name="Lim J.Y."/>
            <person name="Park J.H."/>
            <person name="Huh J.H."/>
            <person name="Kim J.S."/>
            <person name="Kim B.D."/>
            <person name="Cohen O."/>
            <person name="Paran I."/>
            <person name="Suh M.C."/>
            <person name="Lee S.B."/>
            <person name="Kim Y.K."/>
            <person name="Shin Y."/>
            <person name="Noh S.J."/>
            <person name="Park J."/>
            <person name="Seo Y.S."/>
            <person name="Kwon S.Y."/>
            <person name="Kim H.A."/>
            <person name="Park J.M."/>
            <person name="Kim H.J."/>
            <person name="Choi S.B."/>
            <person name="Bosland P.W."/>
            <person name="Reeves G."/>
            <person name="Jo S.H."/>
            <person name="Lee B.W."/>
            <person name="Cho H.T."/>
            <person name="Choi H.S."/>
            <person name="Lee M.S."/>
            <person name="Yu Y."/>
            <person name="Do Choi Y."/>
            <person name="Park B.S."/>
            <person name="van Deynze A."/>
            <person name="Ashrafi H."/>
            <person name="Hill T."/>
            <person name="Kim W.T."/>
            <person name="Pai H.S."/>
            <person name="Ahn H.K."/>
            <person name="Yeam I."/>
            <person name="Giovannoni J.J."/>
            <person name="Rose J.K."/>
            <person name="Sorensen I."/>
            <person name="Lee S.J."/>
            <person name="Kim R.W."/>
            <person name="Choi I.Y."/>
            <person name="Choi B.S."/>
            <person name="Lim J.S."/>
            <person name="Lee Y.H."/>
            <person name="Choi D."/>
        </authorList>
    </citation>
    <scope>NUCLEOTIDE SEQUENCE [LARGE SCALE GENOMIC DNA]</scope>
    <source>
        <strain evidence="2">cv. CM334</strain>
    </source>
</reference>
<dbReference type="Gramene" id="PHT71691">
    <property type="protein sequence ID" value="PHT71691"/>
    <property type="gene ID" value="T459_22476"/>
</dbReference>
<reference evidence="1 2" key="2">
    <citation type="journal article" date="2017" name="Genome Biol.">
        <title>New reference genome sequences of hot pepper reveal the massive evolution of plant disease-resistance genes by retroduplication.</title>
        <authorList>
            <person name="Kim S."/>
            <person name="Park J."/>
            <person name="Yeom S.I."/>
            <person name="Kim Y.M."/>
            <person name="Seo E."/>
            <person name="Kim K.T."/>
            <person name="Kim M.S."/>
            <person name="Lee J.M."/>
            <person name="Cheong K."/>
            <person name="Shin H.S."/>
            <person name="Kim S.B."/>
            <person name="Han K."/>
            <person name="Lee J."/>
            <person name="Park M."/>
            <person name="Lee H.A."/>
            <person name="Lee H.Y."/>
            <person name="Lee Y."/>
            <person name="Oh S."/>
            <person name="Lee J.H."/>
            <person name="Choi E."/>
            <person name="Choi E."/>
            <person name="Lee S.E."/>
            <person name="Jeon J."/>
            <person name="Kim H."/>
            <person name="Choi G."/>
            <person name="Song H."/>
            <person name="Lee J."/>
            <person name="Lee S.C."/>
            <person name="Kwon J.K."/>
            <person name="Lee H.Y."/>
            <person name="Koo N."/>
            <person name="Hong Y."/>
            <person name="Kim R.W."/>
            <person name="Kang W.H."/>
            <person name="Huh J.H."/>
            <person name="Kang B.C."/>
            <person name="Yang T.J."/>
            <person name="Lee Y.H."/>
            <person name="Bennetzen J.L."/>
            <person name="Choi D."/>
        </authorList>
    </citation>
    <scope>NUCLEOTIDE SEQUENCE [LARGE SCALE GENOMIC DNA]</scope>
    <source>
        <strain evidence="2">cv. CM334</strain>
    </source>
</reference>
<dbReference type="Proteomes" id="UP000222542">
    <property type="component" value="Unassembled WGS sequence"/>
</dbReference>
<dbReference type="EMBL" id="AYRZ02000009">
    <property type="protein sequence ID" value="PHT71691.1"/>
    <property type="molecule type" value="Genomic_DNA"/>
</dbReference>
<sequence length="225" mass="24499">MAGMEGSFIPEEDYFQIGTSWFPITPVKPGLSSIYGNGQQNQPTGQVNEVESLGISQGQDLSNVKQIELRNFMQEPHAQSVAACCGSANSAAVTGYFDAWESAAGIESKMYEDNNIKMCSNVPTDDVDEWSNVSFGHLLALAHAAGGSTVTTENANVETNFTLNGSFNSLVSLQDAGKELKYSLTRHHGIIEMHNTCRNFKVTRVTFLVYVISVFNVAQWLSLDG</sequence>
<gene>
    <name evidence="1" type="ORF">T459_22476</name>
</gene>
<protein>
    <submittedName>
        <fullName evidence="1">Uncharacterized protein</fullName>
    </submittedName>
</protein>
<evidence type="ECO:0000313" key="1">
    <source>
        <dbReference type="EMBL" id="PHT71691.1"/>
    </source>
</evidence>